<dbReference type="Pfam" id="PF03401">
    <property type="entry name" value="TctC"/>
    <property type="match status" value="1"/>
</dbReference>
<sequence>MFSDQWVLPQSSSVPAALNAHILSRGTSPTPFAQVSAPPGEPAMTSRRDILKSTLGAASMLTMGSSFAQAETTKMVIPVASGGLADILFRIIQDPLERLAGRPLVADYKPGGGGAIGLLQTARAPADGTTLGWAYSGPMSTIPILRPSVGYDPRTDLTPVSLIMRTPSVFFGSMNLPVSDIAGLIAYAKSGGKEITCGNAAVGGLGHLTSVLLGLRADIKLLHVPYTGTPALLTALMSGDLNIGTTAINTSIMKLVEDKRIKILGVASNGPSELVPGAMPVSQVLPGFKSEILYGAVAPKGTPRPIVERWNSAFVKVLSDKAIQAKYIQNSVIPMSSTPEQYSELIKAEYDQWADVIKRAGIDASAVR</sequence>
<dbReference type="InterPro" id="IPR042100">
    <property type="entry name" value="Bug_dom1"/>
</dbReference>
<dbReference type="AlphaFoldDB" id="A0A4Z0BY46"/>
<dbReference type="EMBL" id="SMLM01000002">
    <property type="protein sequence ID" value="TFZ02945.1"/>
    <property type="molecule type" value="Genomic_DNA"/>
</dbReference>
<dbReference type="OrthoDB" id="5171643at2"/>
<dbReference type="PANTHER" id="PTHR42928">
    <property type="entry name" value="TRICARBOXYLATE-BINDING PROTEIN"/>
    <property type="match status" value="1"/>
</dbReference>
<dbReference type="CDD" id="cd07012">
    <property type="entry name" value="PBP2_Bug_TTT"/>
    <property type="match status" value="1"/>
</dbReference>
<gene>
    <name evidence="2" type="ORF">EZ313_17095</name>
</gene>
<comment type="similarity">
    <text evidence="1">Belongs to the UPF0065 (bug) family.</text>
</comment>
<dbReference type="Gene3D" id="3.40.190.10">
    <property type="entry name" value="Periplasmic binding protein-like II"/>
    <property type="match status" value="1"/>
</dbReference>
<dbReference type="PANTHER" id="PTHR42928:SF5">
    <property type="entry name" value="BLR1237 PROTEIN"/>
    <property type="match status" value="1"/>
</dbReference>
<evidence type="ECO:0000313" key="2">
    <source>
        <dbReference type="EMBL" id="TFZ02945.1"/>
    </source>
</evidence>
<dbReference type="Proteomes" id="UP000298180">
    <property type="component" value="Unassembled WGS sequence"/>
</dbReference>
<keyword evidence="3" id="KW-1185">Reference proteome</keyword>
<organism evidence="2 3">
    <name type="scientific">Ramlibacter henchirensis</name>
    <dbReference type="NCBI Taxonomy" id="204072"/>
    <lineage>
        <taxon>Bacteria</taxon>
        <taxon>Pseudomonadati</taxon>
        <taxon>Pseudomonadota</taxon>
        <taxon>Betaproteobacteria</taxon>
        <taxon>Burkholderiales</taxon>
        <taxon>Comamonadaceae</taxon>
        <taxon>Ramlibacter</taxon>
    </lineage>
</organism>
<comment type="caution">
    <text evidence="2">The sequence shown here is derived from an EMBL/GenBank/DDBJ whole genome shotgun (WGS) entry which is preliminary data.</text>
</comment>
<name>A0A4Z0BY46_9BURK</name>
<protein>
    <submittedName>
        <fullName evidence="2">Tripartite tricarboxylate transporter substrate binding protein</fullName>
    </submittedName>
</protein>
<evidence type="ECO:0000313" key="3">
    <source>
        <dbReference type="Proteomes" id="UP000298180"/>
    </source>
</evidence>
<dbReference type="InterPro" id="IPR005064">
    <property type="entry name" value="BUG"/>
</dbReference>
<evidence type="ECO:0000256" key="1">
    <source>
        <dbReference type="ARBA" id="ARBA00006987"/>
    </source>
</evidence>
<accession>A0A4Z0BY46</accession>
<dbReference type="Gene3D" id="3.40.190.150">
    <property type="entry name" value="Bordetella uptake gene, domain 1"/>
    <property type="match status" value="1"/>
</dbReference>
<reference evidence="2 3" key="1">
    <citation type="submission" date="2019-03" db="EMBL/GenBank/DDBJ databases">
        <title>Ramlibacter henchirensis DSM 14656, whole genome shotgun sequence.</title>
        <authorList>
            <person name="Zhang X."/>
            <person name="Feng G."/>
            <person name="Zhu H."/>
        </authorList>
    </citation>
    <scope>NUCLEOTIDE SEQUENCE [LARGE SCALE GENOMIC DNA]</scope>
    <source>
        <strain evidence="2 3">DSM 14656</strain>
    </source>
</reference>
<proteinExistence type="inferred from homology"/>